<evidence type="ECO:0000259" key="1">
    <source>
        <dbReference type="Pfam" id="PF02625"/>
    </source>
</evidence>
<organism evidence="3 4">
    <name type="scientific">Bordetella parapertussis</name>
    <dbReference type="NCBI Taxonomy" id="519"/>
    <lineage>
        <taxon>Bacteria</taxon>
        <taxon>Pseudomonadati</taxon>
        <taxon>Pseudomonadota</taxon>
        <taxon>Betaproteobacteria</taxon>
        <taxon>Burkholderiales</taxon>
        <taxon>Alcaligenaceae</taxon>
        <taxon>Bordetella</taxon>
    </lineage>
</organism>
<protein>
    <submittedName>
        <fullName evidence="3">XdhC family protein</fullName>
    </submittedName>
</protein>
<dbReference type="Pfam" id="PF02625">
    <property type="entry name" value="XdhC_CoxI"/>
    <property type="match status" value="1"/>
</dbReference>
<accession>A0ABU5X9P3</accession>
<reference evidence="3 4" key="1">
    <citation type="submission" date="2023-12" db="EMBL/GenBank/DDBJ databases">
        <title>Draft Genome Sequences of Bordetella parapertussis clinical Isolates from Colombia, 2023.</title>
        <authorList>
            <person name="Montilla E.A."/>
            <person name="Rojas F."/>
            <person name="Vargas M.N."/>
            <person name="Bonilla V."/>
            <person name="Duarte C."/>
        </authorList>
    </citation>
    <scope>NUCLEOTIDE SEQUENCE [LARGE SCALE GENOMIC DNA]</scope>
    <source>
        <strain evidence="3 4">320001806</strain>
    </source>
</reference>
<dbReference type="InterPro" id="IPR027051">
    <property type="entry name" value="XdhC_Rossmann_dom"/>
</dbReference>
<proteinExistence type="predicted"/>
<dbReference type="InterPro" id="IPR052698">
    <property type="entry name" value="MoCofactor_Util/Proc"/>
</dbReference>
<dbReference type="InterPro" id="IPR003777">
    <property type="entry name" value="XdhC_CoxI"/>
</dbReference>
<dbReference type="Proteomes" id="UP001324595">
    <property type="component" value="Unassembled WGS sequence"/>
</dbReference>
<name>A0ABU5X9P3_BORPP</name>
<feature type="domain" description="XdhC Rossmann" evidence="2">
    <location>
        <begin position="165"/>
        <end position="306"/>
    </location>
</feature>
<dbReference type="GeneID" id="93206497"/>
<sequence length="331" mass="35868">MNALDLDVLQHARDWLASGRRVHLVTVVQTWGSAPRQAGAMLAVRDDGQVVGSVSGGCIEDDLIARARAGTLPERAERLTYGVTRDEATRFGLPCGGTLRLVAEPLAPRDAWLDEVLQAIAEHRLVRRTIDLHTGAAALEAAAPAEGPDFDGRMFRAVYGPHWRLLIIGANQTAQVRADIAATLDFQVIVCDPREEFHAAWHAPHATLVTTMPDDTVLEIGTDERTAIVALTHDPKLDDMVLLEALKSRAFYVGALGSRANQEKRRERLRLFDLGDEDIARLRGPVGLPIASRTPAEIAVAVAAELVWVRNTLGDREPSGAPLPAALAPAR</sequence>
<dbReference type="Pfam" id="PF13478">
    <property type="entry name" value="XdhC_C"/>
    <property type="match status" value="1"/>
</dbReference>
<gene>
    <name evidence="3" type="ORF">U5T69_18305</name>
</gene>
<dbReference type="PANTHER" id="PTHR30388">
    <property type="entry name" value="ALDEHYDE OXIDOREDUCTASE MOLYBDENUM COFACTOR ASSEMBLY PROTEIN"/>
    <property type="match status" value="1"/>
</dbReference>
<dbReference type="EMBL" id="JAXUBE010000092">
    <property type="protein sequence ID" value="MEB2665085.1"/>
    <property type="molecule type" value="Genomic_DNA"/>
</dbReference>
<keyword evidence="4" id="KW-1185">Reference proteome</keyword>
<dbReference type="Gene3D" id="3.40.50.720">
    <property type="entry name" value="NAD(P)-binding Rossmann-like Domain"/>
    <property type="match status" value="1"/>
</dbReference>
<evidence type="ECO:0000313" key="4">
    <source>
        <dbReference type="Proteomes" id="UP001324595"/>
    </source>
</evidence>
<feature type="domain" description="XdhC- CoxI" evidence="1">
    <location>
        <begin position="15"/>
        <end position="82"/>
    </location>
</feature>
<comment type="caution">
    <text evidence="3">The sequence shown here is derived from an EMBL/GenBank/DDBJ whole genome shotgun (WGS) entry which is preliminary data.</text>
</comment>
<evidence type="ECO:0000313" key="3">
    <source>
        <dbReference type="EMBL" id="MEB2665085.1"/>
    </source>
</evidence>
<dbReference type="RefSeq" id="WP_010927377.1">
    <property type="nucleotide sequence ID" value="NZ_AP019378.2"/>
</dbReference>
<dbReference type="PANTHER" id="PTHR30388:SF4">
    <property type="entry name" value="MOLYBDENUM COFACTOR INSERTION CHAPERONE PAOD"/>
    <property type="match status" value="1"/>
</dbReference>
<evidence type="ECO:0000259" key="2">
    <source>
        <dbReference type="Pfam" id="PF13478"/>
    </source>
</evidence>